<evidence type="ECO:0008006" key="3">
    <source>
        <dbReference type="Google" id="ProtNLM"/>
    </source>
</evidence>
<feature type="transmembrane region" description="Helical" evidence="1">
    <location>
        <begin position="183"/>
        <end position="206"/>
    </location>
</feature>
<dbReference type="AlphaFoldDB" id="X0XCT8"/>
<accession>X0XCT8</accession>
<proteinExistence type="predicted"/>
<sequence length="217" mass="23073">NHMSKTTENKASKWAKLERILKRWEYWIGVAGIVLTVGVALAVIFYWEDIQALGGYGYLGAFLIGVFGGATYIAPVPMTPIVFVLGTVLKPSFAPYLGPAFVGIAAGLGETIGALTIYMTGYGGGAALASTKHGKIQAVYSLILGWMERRGTLVLFIFSSVVNPFFYPIALTAGATRFGLKKYIIICIVGKSIKGITVAAAGYWGLGSILRALGVPI</sequence>
<feature type="transmembrane region" description="Helical" evidence="1">
    <location>
        <begin position="53"/>
        <end position="74"/>
    </location>
</feature>
<protein>
    <recommendedName>
        <fullName evidence="3">VTT domain-containing protein</fullName>
    </recommendedName>
</protein>
<reference evidence="2" key="1">
    <citation type="journal article" date="2014" name="Front. Microbiol.">
        <title>High frequency of phylogenetically diverse reductive dehalogenase-homologous genes in deep subseafloor sedimentary metagenomes.</title>
        <authorList>
            <person name="Kawai M."/>
            <person name="Futagami T."/>
            <person name="Toyoda A."/>
            <person name="Takaki Y."/>
            <person name="Nishi S."/>
            <person name="Hori S."/>
            <person name="Arai W."/>
            <person name="Tsubouchi T."/>
            <person name="Morono Y."/>
            <person name="Uchiyama I."/>
            <person name="Ito T."/>
            <person name="Fujiyama A."/>
            <person name="Inagaki F."/>
            <person name="Takami H."/>
        </authorList>
    </citation>
    <scope>NUCLEOTIDE SEQUENCE</scope>
    <source>
        <strain evidence="2">Expedition CK06-06</strain>
    </source>
</reference>
<keyword evidence="1" id="KW-0472">Membrane</keyword>
<comment type="caution">
    <text evidence="2">The sequence shown here is derived from an EMBL/GenBank/DDBJ whole genome shotgun (WGS) entry which is preliminary data.</text>
</comment>
<dbReference type="EMBL" id="BARS01044937">
    <property type="protein sequence ID" value="GAG40974.1"/>
    <property type="molecule type" value="Genomic_DNA"/>
</dbReference>
<keyword evidence="1" id="KW-0812">Transmembrane</keyword>
<evidence type="ECO:0000256" key="1">
    <source>
        <dbReference type="SAM" id="Phobius"/>
    </source>
</evidence>
<evidence type="ECO:0000313" key="2">
    <source>
        <dbReference type="EMBL" id="GAG40974.1"/>
    </source>
</evidence>
<keyword evidence="1" id="KW-1133">Transmembrane helix</keyword>
<feature type="transmembrane region" description="Helical" evidence="1">
    <location>
        <begin position="152"/>
        <end position="171"/>
    </location>
</feature>
<feature type="non-terminal residue" evidence="2">
    <location>
        <position position="1"/>
    </location>
</feature>
<name>X0XCT8_9ZZZZ</name>
<gene>
    <name evidence="2" type="ORF">S01H1_67819</name>
</gene>
<organism evidence="2">
    <name type="scientific">marine sediment metagenome</name>
    <dbReference type="NCBI Taxonomy" id="412755"/>
    <lineage>
        <taxon>unclassified sequences</taxon>
        <taxon>metagenomes</taxon>
        <taxon>ecological metagenomes</taxon>
    </lineage>
</organism>
<feature type="transmembrane region" description="Helical" evidence="1">
    <location>
        <begin position="26"/>
        <end position="47"/>
    </location>
</feature>